<protein>
    <submittedName>
        <fullName evidence="1">MoaD family protein</fullName>
    </submittedName>
</protein>
<dbReference type="Pfam" id="PF02597">
    <property type="entry name" value="ThiS"/>
    <property type="match status" value="1"/>
</dbReference>
<dbReference type="InterPro" id="IPR003448">
    <property type="entry name" value="Mopterin_biosynth_MoaE"/>
</dbReference>
<proteinExistence type="predicted"/>
<dbReference type="Pfam" id="PF02391">
    <property type="entry name" value="MoaE"/>
    <property type="match status" value="1"/>
</dbReference>
<dbReference type="InterPro" id="IPR003749">
    <property type="entry name" value="ThiS/MoaD-like"/>
</dbReference>
<dbReference type="InterPro" id="IPR016155">
    <property type="entry name" value="Mopterin_synth/thiamin_S_b"/>
</dbReference>
<dbReference type="BioCyc" id="IAGG583356:GHAH-1597-MONOMER"/>
<name>E0SRF3_IGNAA</name>
<dbReference type="InterPro" id="IPR036563">
    <property type="entry name" value="MoaE_sf"/>
</dbReference>
<reference evidence="1 2" key="1">
    <citation type="journal article" date="2010" name="Stand. Genomic Sci.">
        <title>Complete genome sequence of Ignisphaera aggregans type strain (AQ1.S1).</title>
        <authorList>
            <person name="Goker M."/>
            <person name="Held B."/>
            <person name="Lapidus A."/>
            <person name="Nolan M."/>
            <person name="Spring S."/>
            <person name="Yasawong M."/>
            <person name="Lucas S."/>
            <person name="Glavina Del Rio T."/>
            <person name="Tice H."/>
            <person name="Cheng J.F."/>
            <person name="Goodwin L."/>
            <person name="Tapia R."/>
            <person name="Pitluck S."/>
            <person name="Liolios K."/>
            <person name="Ivanova N."/>
            <person name="Mavromatis K."/>
            <person name="Mikhailova N."/>
            <person name="Pati A."/>
            <person name="Chen A."/>
            <person name="Palaniappan K."/>
            <person name="Brambilla E."/>
            <person name="Land M."/>
            <person name="Hauser L."/>
            <person name="Chang Y.J."/>
            <person name="Jeffries C.D."/>
            <person name="Brettin T."/>
            <person name="Detter J.C."/>
            <person name="Han C."/>
            <person name="Rohde M."/>
            <person name="Sikorski J."/>
            <person name="Woyke T."/>
            <person name="Bristow J."/>
            <person name="Eisen J.A."/>
            <person name="Markowitz V."/>
            <person name="Hugenholtz P."/>
            <person name="Kyrpides N.C."/>
            <person name="Klenk H.P."/>
        </authorList>
    </citation>
    <scope>NUCLEOTIDE SEQUENCE [LARGE SCALE GENOMIC DNA]</scope>
    <source>
        <strain evidence="2">DSM 17230 / JCM 13409 / AQ1.S1</strain>
    </source>
</reference>
<dbReference type="PANTHER" id="PTHR23404">
    <property type="entry name" value="MOLYBDOPTERIN SYNTHASE RELATED"/>
    <property type="match status" value="1"/>
</dbReference>
<sequence>MKIRVRLFSIYRDVVGREQIEIEVSSGISVNEIINYLMDMYPKLKSVFSEIKPLVLINGAIVDENNIVDSDAEIAIIPPVSGGMDNRIKTGLFLNDTDIDVDKEVKELITATEGEGIGAITIFIGVVKDYVENAKVNELIYEVYEPYASRYLEKIAREEIERGRIKAIRIFHRVGSAKPGEKTLFIAVAGTNRKESISALEEVLERVKHEVPIFKLERREDGEYWIVGDGRRVKRV</sequence>
<dbReference type="SUPFAM" id="SSF54285">
    <property type="entry name" value="MoaD/ThiS"/>
    <property type="match status" value="1"/>
</dbReference>
<dbReference type="AlphaFoldDB" id="E0SRF3"/>
<dbReference type="EMBL" id="CP002098">
    <property type="protein sequence ID" value="ADM28407.1"/>
    <property type="molecule type" value="Genomic_DNA"/>
</dbReference>
<dbReference type="KEGG" id="iag:Igag_1606"/>
<dbReference type="HOGENOM" id="CLU_069141_0_0_2"/>
<dbReference type="STRING" id="583356.Igag_1606"/>
<dbReference type="Proteomes" id="UP000001304">
    <property type="component" value="Chromosome"/>
</dbReference>
<dbReference type="InterPro" id="IPR012675">
    <property type="entry name" value="Beta-grasp_dom_sf"/>
</dbReference>
<dbReference type="CDD" id="cd00754">
    <property type="entry name" value="Ubl_MoaD"/>
    <property type="match status" value="1"/>
</dbReference>
<dbReference type="Gene3D" id="3.90.1170.40">
    <property type="entry name" value="Molybdopterin biosynthesis MoaE subunit"/>
    <property type="match status" value="1"/>
</dbReference>
<dbReference type="GO" id="GO:0006777">
    <property type="term" value="P:Mo-molybdopterin cofactor biosynthetic process"/>
    <property type="evidence" value="ECO:0007669"/>
    <property type="project" value="InterPro"/>
</dbReference>
<keyword evidence="2" id="KW-1185">Reference proteome</keyword>
<dbReference type="Gene3D" id="3.10.20.30">
    <property type="match status" value="1"/>
</dbReference>
<dbReference type="CDD" id="cd00756">
    <property type="entry name" value="MoaE"/>
    <property type="match status" value="1"/>
</dbReference>
<dbReference type="SUPFAM" id="SSF54690">
    <property type="entry name" value="Molybdopterin synthase subunit MoaE"/>
    <property type="match status" value="1"/>
</dbReference>
<dbReference type="InterPro" id="IPR010038">
    <property type="entry name" value="MoaD_arc-typ"/>
</dbReference>
<organism evidence="1 2">
    <name type="scientific">Ignisphaera aggregans (strain DSM 17230 / JCM 13409 / AQ1.S1)</name>
    <dbReference type="NCBI Taxonomy" id="583356"/>
    <lineage>
        <taxon>Archaea</taxon>
        <taxon>Thermoproteota</taxon>
        <taxon>Thermoprotei</taxon>
        <taxon>Desulfurococcales</taxon>
        <taxon>Desulfurococcaceae</taxon>
        <taxon>Ignisphaera</taxon>
    </lineage>
</organism>
<evidence type="ECO:0000313" key="2">
    <source>
        <dbReference type="Proteomes" id="UP000001304"/>
    </source>
</evidence>
<evidence type="ECO:0000313" key="1">
    <source>
        <dbReference type="EMBL" id="ADM28407.1"/>
    </source>
</evidence>
<accession>E0SRF3</accession>
<gene>
    <name evidence="1" type="ordered locus">Igag_1606</name>
</gene>
<dbReference type="NCBIfam" id="TIGR01687">
    <property type="entry name" value="moaD_arch"/>
    <property type="match status" value="1"/>
</dbReference>